<proteinExistence type="predicted"/>
<keyword evidence="3" id="KW-1185">Reference proteome</keyword>
<evidence type="ECO:0000313" key="3">
    <source>
        <dbReference type="Proteomes" id="UP000534626"/>
    </source>
</evidence>
<accession>A0A7K6KUW7</accession>
<sequence>CPNGWVGYRGVCYFLSRDQGSWDQGQARYSELWVSLAMLKDEGTVIPLPPQWNVDYWLRLRRRGQGLHWGYGSSFNSTGWGHNIFLCSSLQVVGNAVCVTLADNKLRSGTCSNPWPYLCSGAQTRL</sequence>
<protein>
    <submittedName>
        <fullName evidence="2">CLC2L protein</fullName>
    </submittedName>
</protein>
<evidence type="ECO:0000259" key="1">
    <source>
        <dbReference type="PROSITE" id="PS50041"/>
    </source>
</evidence>
<dbReference type="OrthoDB" id="10059571at2759"/>
<dbReference type="AlphaFoldDB" id="A0A7K6KUW7"/>
<feature type="non-terminal residue" evidence="2">
    <location>
        <position position="126"/>
    </location>
</feature>
<reference evidence="2 3" key="1">
    <citation type="submission" date="2019-09" db="EMBL/GenBank/DDBJ databases">
        <title>Bird 10,000 Genomes (B10K) Project - Family phase.</title>
        <authorList>
            <person name="Zhang G."/>
        </authorList>
    </citation>
    <scope>NUCLEOTIDE SEQUENCE [LARGE SCALE GENOMIC DNA]</scope>
    <source>
        <strain evidence="2">B10K-DU-029-77</strain>
    </source>
</reference>
<name>A0A7K6KUW7_9CORV</name>
<dbReference type="PROSITE" id="PS50041">
    <property type="entry name" value="C_TYPE_LECTIN_2"/>
    <property type="match status" value="1"/>
</dbReference>
<comment type="caution">
    <text evidence="2">The sequence shown here is derived from an EMBL/GenBank/DDBJ whole genome shotgun (WGS) entry which is preliminary data.</text>
</comment>
<evidence type="ECO:0000313" key="2">
    <source>
        <dbReference type="EMBL" id="NWW16520.1"/>
    </source>
</evidence>
<dbReference type="EMBL" id="VZRV01001239">
    <property type="protein sequence ID" value="NWW16520.1"/>
    <property type="molecule type" value="Genomic_DNA"/>
</dbReference>
<dbReference type="Gene3D" id="3.10.100.10">
    <property type="entry name" value="Mannose-Binding Protein A, subunit A"/>
    <property type="match status" value="1"/>
</dbReference>
<dbReference type="SUPFAM" id="SSF56436">
    <property type="entry name" value="C-type lectin-like"/>
    <property type="match status" value="1"/>
</dbReference>
<gene>
    <name evidence="2" type="primary">Clec2l</name>
    <name evidence="2" type="ORF">FALFRO_R07551</name>
</gene>
<feature type="non-terminal residue" evidence="2">
    <location>
        <position position="1"/>
    </location>
</feature>
<organism evidence="2 3">
    <name type="scientific">Falcunculus frontatus</name>
    <name type="common">Eastern shriketit</name>
    <dbReference type="NCBI Taxonomy" id="254539"/>
    <lineage>
        <taxon>Eukaryota</taxon>
        <taxon>Metazoa</taxon>
        <taxon>Chordata</taxon>
        <taxon>Craniata</taxon>
        <taxon>Vertebrata</taxon>
        <taxon>Euteleostomi</taxon>
        <taxon>Archelosauria</taxon>
        <taxon>Archosauria</taxon>
        <taxon>Dinosauria</taxon>
        <taxon>Saurischia</taxon>
        <taxon>Theropoda</taxon>
        <taxon>Coelurosauria</taxon>
        <taxon>Aves</taxon>
        <taxon>Neognathae</taxon>
        <taxon>Neoaves</taxon>
        <taxon>Telluraves</taxon>
        <taxon>Australaves</taxon>
        <taxon>Passeriformes</taxon>
        <taxon>Corvoidea</taxon>
        <taxon>Pachycephalidae</taxon>
        <taxon>Falcunculus</taxon>
    </lineage>
</organism>
<feature type="domain" description="C-type lectin" evidence="1">
    <location>
        <begin position="8"/>
        <end position="120"/>
    </location>
</feature>
<dbReference type="InterPro" id="IPR016186">
    <property type="entry name" value="C-type_lectin-like/link_sf"/>
</dbReference>
<dbReference type="Proteomes" id="UP000534626">
    <property type="component" value="Unassembled WGS sequence"/>
</dbReference>
<dbReference type="InterPro" id="IPR001304">
    <property type="entry name" value="C-type_lectin-like"/>
</dbReference>
<dbReference type="InterPro" id="IPR016187">
    <property type="entry name" value="CTDL_fold"/>
</dbReference>